<keyword evidence="8" id="KW-0472">Membrane</keyword>
<dbReference type="SUPFAM" id="SSF52540">
    <property type="entry name" value="P-loop containing nucleoside triphosphate hydrolases"/>
    <property type="match status" value="1"/>
</dbReference>
<dbReference type="SMART" id="SM00382">
    <property type="entry name" value="AAA"/>
    <property type="match status" value="1"/>
</dbReference>
<keyword evidence="5" id="KW-0547">Nucleotide-binding</keyword>
<organism evidence="13">
    <name type="scientific">marine sediment metagenome</name>
    <dbReference type="NCBI Taxonomy" id="412755"/>
    <lineage>
        <taxon>unclassified sequences</taxon>
        <taxon>metagenomes</taxon>
        <taxon>ecological metagenomes</taxon>
    </lineage>
</organism>
<dbReference type="PANTHER" id="PTHR43134">
    <property type="entry name" value="SIGNAL RECOGNITION PARTICLE RECEPTOR SUBUNIT ALPHA"/>
    <property type="match status" value="1"/>
</dbReference>
<evidence type="ECO:0000256" key="4">
    <source>
        <dbReference type="ARBA" id="ARBA00022490"/>
    </source>
</evidence>
<keyword evidence="3" id="KW-1003">Cell membrane</keyword>
<dbReference type="FunFam" id="3.40.50.300:FF:000566">
    <property type="entry name" value="Signal recognition particle receptor subunit alpha"/>
    <property type="match status" value="1"/>
</dbReference>
<feature type="domain" description="AAA+ ATPase" evidence="10">
    <location>
        <begin position="101"/>
        <end position="296"/>
    </location>
</feature>
<dbReference type="SUPFAM" id="SSF47364">
    <property type="entry name" value="Domain of the SRP/SRP receptor G-proteins"/>
    <property type="match status" value="1"/>
</dbReference>
<keyword evidence="9" id="KW-0675">Receptor</keyword>
<keyword evidence="7" id="KW-0342">GTP-binding</keyword>
<evidence type="ECO:0000256" key="9">
    <source>
        <dbReference type="ARBA" id="ARBA00023170"/>
    </source>
</evidence>
<evidence type="ECO:0008006" key="14">
    <source>
        <dbReference type="Google" id="ProtNLM"/>
    </source>
</evidence>
<keyword evidence="6" id="KW-0378">Hydrolase</keyword>
<feature type="domain" description="SRP54-type proteins GTP-binding" evidence="11">
    <location>
        <begin position="102"/>
        <end position="297"/>
    </location>
</feature>
<protein>
    <recommendedName>
        <fullName evidence="14">SRP54-type proteins GTP-binding domain-containing protein</fullName>
    </recommendedName>
</protein>
<dbReference type="GO" id="GO:0005525">
    <property type="term" value="F:GTP binding"/>
    <property type="evidence" value="ECO:0007669"/>
    <property type="project" value="UniProtKB-KW"/>
</dbReference>
<evidence type="ECO:0000256" key="1">
    <source>
        <dbReference type="ARBA" id="ARBA00004413"/>
    </source>
</evidence>
<dbReference type="EMBL" id="LAZR01000613">
    <property type="protein sequence ID" value="KKN62779.1"/>
    <property type="molecule type" value="Genomic_DNA"/>
</dbReference>
<dbReference type="InterPro" id="IPR013822">
    <property type="entry name" value="Signal_recog_particl_SRP54_hlx"/>
</dbReference>
<comment type="subcellular location">
    <subcellularLocation>
        <location evidence="1">Cell membrane</location>
        <topology evidence="1">Peripheral membrane protein</topology>
        <orientation evidence="1">Cytoplasmic side</orientation>
    </subcellularLocation>
</comment>
<name>A0A0F9S6U0_9ZZZZ</name>
<evidence type="ECO:0000256" key="8">
    <source>
        <dbReference type="ARBA" id="ARBA00023136"/>
    </source>
</evidence>
<dbReference type="InterPro" id="IPR036225">
    <property type="entry name" value="SRP/SRP_N"/>
</dbReference>
<gene>
    <name evidence="13" type="ORF">LCGC14_0508400</name>
</gene>
<proteinExistence type="inferred from homology"/>
<evidence type="ECO:0000256" key="5">
    <source>
        <dbReference type="ARBA" id="ARBA00022741"/>
    </source>
</evidence>
<dbReference type="InterPro" id="IPR004390">
    <property type="entry name" value="SR_rcpt_FtsY"/>
</dbReference>
<evidence type="ECO:0000259" key="12">
    <source>
        <dbReference type="SMART" id="SM00963"/>
    </source>
</evidence>
<dbReference type="InterPro" id="IPR027417">
    <property type="entry name" value="P-loop_NTPase"/>
</dbReference>
<dbReference type="Pfam" id="PF02881">
    <property type="entry name" value="SRP54_N"/>
    <property type="match status" value="1"/>
</dbReference>
<comment type="caution">
    <text evidence="13">The sequence shown here is derived from an EMBL/GenBank/DDBJ whole genome shotgun (WGS) entry which is preliminary data.</text>
</comment>
<dbReference type="Gene3D" id="3.40.50.300">
    <property type="entry name" value="P-loop containing nucleotide triphosphate hydrolases"/>
    <property type="match status" value="1"/>
</dbReference>
<dbReference type="SMART" id="SM00962">
    <property type="entry name" value="SRP54"/>
    <property type="match status" value="1"/>
</dbReference>
<evidence type="ECO:0000313" key="13">
    <source>
        <dbReference type="EMBL" id="KKN62779.1"/>
    </source>
</evidence>
<evidence type="ECO:0000256" key="6">
    <source>
        <dbReference type="ARBA" id="ARBA00022801"/>
    </source>
</evidence>
<evidence type="ECO:0000256" key="7">
    <source>
        <dbReference type="ARBA" id="ARBA00023134"/>
    </source>
</evidence>
<feature type="domain" description="Signal recognition particle SRP54 helical bundle" evidence="12">
    <location>
        <begin position="1"/>
        <end position="81"/>
    </location>
</feature>
<dbReference type="InterPro" id="IPR042101">
    <property type="entry name" value="SRP54_N_sf"/>
</dbReference>
<dbReference type="PANTHER" id="PTHR43134:SF1">
    <property type="entry name" value="SIGNAL RECOGNITION PARTICLE RECEPTOR SUBUNIT ALPHA"/>
    <property type="match status" value="1"/>
</dbReference>
<dbReference type="Pfam" id="PF00448">
    <property type="entry name" value="SRP54"/>
    <property type="match status" value="1"/>
</dbReference>
<dbReference type="NCBIfam" id="TIGR00064">
    <property type="entry name" value="ftsY"/>
    <property type="match status" value="1"/>
</dbReference>
<dbReference type="GO" id="GO:0005737">
    <property type="term" value="C:cytoplasm"/>
    <property type="evidence" value="ECO:0007669"/>
    <property type="project" value="UniProtKB-ARBA"/>
</dbReference>
<dbReference type="GO" id="GO:0006614">
    <property type="term" value="P:SRP-dependent cotranslational protein targeting to membrane"/>
    <property type="evidence" value="ECO:0007669"/>
    <property type="project" value="InterPro"/>
</dbReference>
<dbReference type="GO" id="GO:0003924">
    <property type="term" value="F:GTPase activity"/>
    <property type="evidence" value="ECO:0007669"/>
    <property type="project" value="TreeGrafter"/>
</dbReference>
<evidence type="ECO:0000256" key="3">
    <source>
        <dbReference type="ARBA" id="ARBA00022475"/>
    </source>
</evidence>
<accession>A0A0F9S6U0</accession>
<dbReference type="Gene3D" id="1.20.120.140">
    <property type="entry name" value="Signal recognition particle SRP54, nucleotide-binding domain"/>
    <property type="match status" value="1"/>
</dbReference>
<evidence type="ECO:0000259" key="10">
    <source>
        <dbReference type="SMART" id="SM00382"/>
    </source>
</evidence>
<comment type="similarity">
    <text evidence="2">Belongs to the GTP-binding SRP family.</text>
</comment>
<keyword evidence="4" id="KW-0963">Cytoplasm</keyword>
<dbReference type="InterPro" id="IPR003593">
    <property type="entry name" value="AAA+_ATPase"/>
</dbReference>
<evidence type="ECO:0000256" key="2">
    <source>
        <dbReference type="ARBA" id="ARBA00008531"/>
    </source>
</evidence>
<dbReference type="AlphaFoldDB" id="A0A0F9S6U0"/>
<dbReference type="InterPro" id="IPR000897">
    <property type="entry name" value="SRP54_GTPase_dom"/>
</dbReference>
<dbReference type="GO" id="GO:0005047">
    <property type="term" value="F:signal recognition particle binding"/>
    <property type="evidence" value="ECO:0007669"/>
    <property type="project" value="TreeGrafter"/>
</dbReference>
<dbReference type="GO" id="GO:0005886">
    <property type="term" value="C:plasma membrane"/>
    <property type="evidence" value="ECO:0007669"/>
    <property type="project" value="UniProtKB-SubCell"/>
</dbReference>
<reference evidence="13" key="1">
    <citation type="journal article" date="2015" name="Nature">
        <title>Complex archaea that bridge the gap between prokaryotes and eukaryotes.</title>
        <authorList>
            <person name="Spang A."/>
            <person name="Saw J.H."/>
            <person name="Jorgensen S.L."/>
            <person name="Zaremba-Niedzwiedzka K."/>
            <person name="Martijn J."/>
            <person name="Lind A.E."/>
            <person name="van Eijk R."/>
            <person name="Schleper C."/>
            <person name="Guy L."/>
            <person name="Ettema T.J."/>
        </authorList>
    </citation>
    <scope>NUCLEOTIDE SEQUENCE</scope>
</reference>
<sequence length="299" mass="33122">MLEKLKNAFSTFVKKTLTEQKLDEAINDLKILLISNDVAVDTAEEICNIIIESLKDQQINRLTSTKNVLFETLRETITEILTPDKEIDLITEIKKKNSENLPYVIIFLGINGTGKTTTIAKVANFLNNHQITSVAAASDTFRAGAIEQLTKHMNNIGVNTIKHEYKSDPASVAYDAIDHAKAKKINVVLIDTAGRQVSDKNLMNEMKKICRVAQPDLIIFVGDSLAGNDALFQAKEFKKCVGIDANILTKLDADAKGGAALSIAFETKKPILFYGNGQNYNDLKPFDRDMFLSNILDLN</sequence>
<dbReference type="SMART" id="SM00963">
    <property type="entry name" value="SRP54_N"/>
    <property type="match status" value="1"/>
</dbReference>
<evidence type="ECO:0000259" key="11">
    <source>
        <dbReference type="SMART" id="SM00962"/>
    </source>
</evidence>